<evidence type="ECO:0000256" key="1">
    <source>
        <dbReference type="ARBA" id="ARBA00003236"/>
    </source>
</evidence>
<dbReference type="GO" id="GO:0016810">
    <property type="term" value="F:hydrolase activity, acting on carbon-nitrogen (but not peptide) bonds"/>
    <property type="evidence" value="ECO:0007669"/>
    <property type="project" value="InterPro"/>
</dbReference>
<dbReference type="KEGG" id="emx:FKV68_08520"/>
<dbReference type="InterPro" id="IPR002509">
    <property type="entry name" value="NODB_dom"/>
</dbReference>
<gene>
    <name evidence="5" type="ORF">FKV68_08520</name>
</gene>
<dbReference type="AlphaFoldDB" id="A0A859QMK4"/>
<sequence>MGLVLQSGTRIAVSLGVDFDAHTVWEGSFNVSSPSYLSRGEFCAEVGAPRLLELFRKHDIKTTWCTPTHTMETFPESLEKILADGHEIAAHGCRHERIGGLEEAEERRLLEKQMELHTKYVGRRPRGYRSPSWDFSPNTLSLLEEYGFDWDSSLMGRDFEAYRPRPMLRSEVGPHVFGDPSPIIEIPVSWYLDDFPALEHVSRINPGLASTEVTYQRWKDHFDFAYEEVPNAIFVLTVHPQTIGRAANLMMFRKLVDYMRSKDGVAFMTLSQICDSWQDLSDFATLKHGERTTHAHR</sequence>
<dbReference type="EMBL" id="CP041238">
    <property type="protein sequence ID" value="QLL61486.1"/>
    <property type="molecule type" value="Genomic_DNA"/>
</dbReference>
<dbReference type="SUPFAM" id="SSF88713">
    <property type="entry name" value="Glycoside hydrolase/deacetylase"/>
    <property type="match status" value="1"/>
</dbReference>
<dbReference type="Pfam" id="PF01522">
    <property type="entry name" value="Polysacc_deac_1"/>
    <property type="match status" value="1"/>
</dbReference>
<dbReference type="GO" id="GO:0005975">
    <property type="term" value="P:carbohydrate metabolic process"/>
    <property type="evidence" value="ECO:0007669"/>
    <property type="project" value="InterPro"/>
</dbReference>
<protein>
    <recommendedName>
        <fullName evidence="3">Chitooligosaccharide deacetylase</fullName>
    </recommendedName>
    <alternativeName>
        <fullName evidence="4">Nodulation protein B</fullName>
    </alternativeName>
</protein>
<dbReference type="RefSeq" id="WP_180941039.1">
    <property type="nucleotide sequence ID" value="NZ_CP041238.1"/>
</dbReference>
<evidence type="ECO:0000256" key="2">
    <source>
        <dbReference type="ARBA" id="ARBA00010973"/>
    </source>
</evidence>
<comment type="similarity">
    <text evidence="2">Belongs to the polysaccharide deacetylase family.</text>
</comment>
<evidence type="ECO:0000256" key="3">
    <source>
        <dbReference type="ARBA" id="ARBA00020071"/>
    </source>
</evidence>
<dbReference type="CDD" id="cd10938">
    <property type="entry name" value="CE4_HpPgdA_like"/>
    <property type="match status" value="1"/>
</dbReference>
<keyword evidence="6" id="KW-1185">Reference proteome</keyword>
<evidence type="ECO:0000313" key="6">
    <source>
        <dbReference type="Proteomes" id="UP000510721"/>
    </source>
</evidence>
<organism evidence="5 6">
    <name type="scientific">Sinorhizobium mexicanum</name>
    <dbReference type="NCBI Taxonomy" id="375549"/>
    <lineage>
        <taxon>Bacteria</taxon>
        <taxon>Pseudomonadati</taxon>
        <taxon>Pseudomonadota</taxon>
        <taxon>Alphaproteobacteria</taxon>
        <taxon>Hyphomicrobiales</taxon>
        <taxon>Rhizobiaceae</taxon>
        <taxon>Sinorhizobium/Ensifer group</taxon>
        <taxon>Sinorhizobium</taxon>
    </lineage>
</organism>
<evidence type="ECO:0000313" key="5">
    <source>
        <dbReference type="EMBL" id="QLL61486.1"/>
    </source>
</evidence>
<comment type="function">
    <text evidence="1">Is involved in generating a small heat-stable compound (Nod), an acylated oligomer of N-acetylglucosamine, that stimulates mitosis in various plant protoplasts.</text>
</comment>
<dbReference type="PANTHER" id="PTHR47561">
    <property type="entry name" value="POLYSACCHARIDE DEACETYLASE FAMILY PROTEIN (AFU_ORTHOLOGUE AFUA_6G05030)"/>
    <property type="match status" value="1"/>
</dbReference>
<reference evidence="5 6" key="1">
    <citation type="submission" date="2019-06" db="EMBL/GenBank/DDBJ databases">
        <title>Complete genome sequence of Ensifer mexicanus ITTG R7 isolated from nodules of Acacia angustissima (Mill.) Kuntze.</title>
        <authorList>
            <person name="Rincon-Rosales R."/>
            <person name="Rogel M.A."/>
            <person name="Guerrero G."/>
            <person name="Rincon-Molina C.I."/>
            <person name="Lopez-Lopez A."/>
            <person name="Martinez-Romero E."/>
        </authorList>
    </citation>
    <scope>NUCLEOTIDE SEQUENCE [LARGE SCALE GENOMIC DNA]</scope>
    <source>
        <strain evidence="5 6">ITTG R7</strain>
    </source>
</reference>
<dbReference type="PANTHER" id="PTHR47561:SF1">
    <property type="entry name" value="POLYSACCHARIDE DEACETYLASE FAMILY PROTEIN (AFU_ORTHOLOGUE AFUA_6G05030)"/>
    <property type="match status" value="1"/>
</dbReference>
<name>A0A859QMK4_9HYPH</name>
<proteinExistence type="inferred from homology"/>
<dbReference type="Proteomes" id="UP000510721">
    <property type="component" value="Chromosome"/>
</dbReference>
<dbReference type="InterPro" id="IPR011330">
    <property type="entry name" value="Glyco_hydro/deAcase_b/a-brl"/>
</dbReference>
<dbReference type="InterPro" id="IPR037950">
    <property type="entry name" value="PgdA-like"/>
</dbReference>
<evidence type="ECO:0000256" key="4">
    <source>
        <dbReference type="ARBA" id="ARBA00032976"/>
    </source>
</evidence>
<accession>A0A859QMK4</accession>
<dbReference type="PROSITE" id="PS51677">
    <property type="entry name" value="NODB"/>
    <property type="match status" value="1"/>
</dbReference>
<dbReference type="Gene3D" id="3.20.20.370">
    <property type="entry name" value="Glycoside hydrolase/deacetylase"/>
    <property type="match status" value="1"/>
</dbReference>